<protein>
    <submittedName>
        <fullName evidence="1">Uncharacterized protein</fullName>
    </submittedName>
</protein>
<evidence type="ECO:0000313" key="1">
    <source>
        <dbReference type="EMBL" id="PWZ45645.1"/>
    </source>
</evidence>
<dbReference type="Proteomes" id="UP000251960">
    <property type="component" value="Chromosome 10"/>
</dbReference>
<name>A0A3L6GEN4_MAIZE</name>
<dbReference type="EMBL" id="NCVQ01000002">
    <property type="protein sequence ID" value="PWZ45645.1"/>
    <property type="molecule type" value="Genomic_DNA"/>
</dbReference>
<evidence type="ECO:0000313" key="2">
    <source>
        <dbReference type="Proteomes" id="UP000251960"/>
    </source>
</evidence>
<reference evidence="1 2" key="1">
    <citation type="journal article" date="2018" name="Nat. Genet.">
        <title>Extensive intraspecific gene order and gene structural variations between Mo17 and other maize genomes.</title>
        <authorList>
            <person name="Sun S."/>
            <person name="Zhou Y."/>
            <person name="Chen J."/>
            <person name="Shi J."/>
            <person name="Zhao H."/>
            <person name="Zhao H."/>
            <person name="Song W."/>
            <person name="Zhang M."/>
            <person name="Cui Y."/>
            <person name="Dong X."/>
            <person name="Liu H."/>
            <person name="Ma X."/>
            <person name="Jiao Y."/>
            <person name="Wang B."/>
            <person name="Wei X."/>
            <person name="Stein J.C."/>
            <person name="Glaubitz J.C."/>
            <person name="Lu F."/>
            <person name="Yu G."/>
            <person name="Liang C."/>
            <person name="Fengler K."/>
            <person name="Li B."/>
            <person name="Rafalski A."/>
            <person name="Schnable P.S."/>
            <person name="Ware D.H."/>
            <person name="Buckler E.S."/>
            <person name="Lai J."/>
        </authorList>
    </citation>
    <scope>NUCLEOTIDE SEQUENCE [LARGE SCALE GENOMIC DNA]</scope>
    <source>
        <strain evidence="2">cv. Missouri 17</strain>
        <tissue evidence="1">Seedling</tissue>
    </source>
</reference>
<comment type="caution">
    <text evidence="1">The sequence shown here is derived from an EMBL/GenBank/DDBJ whole genome shotgun (WGS) entry which is preliminary data.</text>
</comment>
<organism evidence="1 2">
    <name type="scientific">Zea mays</name>
    <name type="common">Maize</name>
    <dbReference type="NCBI Taxonomy" id="4577"/>
    <lineage>
        <taxon>Eukaryota</taxon>
        <taxon>Viridiplantae</taxon>
        <taxon>Streptophyta</taxon>
        <taxon>Embryophyta</taxon>
        <taxon>Tracheophyta</taxon>
        <taxon>Spermatophyta</taxon>
        <taxon>Magnoliopsida</taxon>
        <taxon>Liliopsida</taxon>
        <taxon>Poales</taxon>
        <taxon>Poaceae</taxon>
        <taxon>PACMAD clade</taxon>
        <taxon>Panicoideae</taxon>
        <taxon>Andropogonodae</taxon>
        <taxon>Andropogoneae</taxon>
        <taxon>Tripsacinae</taxon>
        <taxon>Zea</taxon>
    </lineage>
</organism>
<proteinExistence type="predicted"/>
<gene>
    <name evidence="1" type="ORF">Zm00014a_024567</name>
</gene>
<dbReference type="AlphaFoldDB" id="A0A3L6GEN4"/>
<sequence>MKGQKKKRKAQIQVDLGNLEKLEEQYGLNTHQLELKMSLLGENLDMIIEEETYWKQRSHEKWLLKGDGNNEFFHRIASGRKKKNDILFFEDNGTRIEGDHMLEHATSYYADLFGPTPGNLF</sequence>
<accession>A0A3L6GEN4</accession>